<dbReference type="Proteomes" id="UP000032670">
    <property type="component" value="Unassembled WGS sequence"/>
</dbReference>
<protein>
    <submittedName>
        <fullName evidence="2">Uncharacterized protein</fullName>
    </submittedName>
</protein>
<proteinExistence type="predicted"/>
<evidence type="ECO:0000313" key="3">
    <source>
        <dbReference type="Proteomes" id="UP000032670"/>
    </source>
</evidence>
<organism evidence="2 3">
    <name type="scientific">Acetobacter orientalis</name>
    <dbReference type="NCBI Taxonomy" id="146474"/>
    <lineage>
        <taxon>Bacteria</taxon>
        <taxon>Pseudomonadati</taxon>
        <taxon>Pseudomonadota</taxon>
        <taxon>Alphaproteobacteria</taxon>
        <taxon>Acetobacterales</taxon>
        <taxon>Acetobacteraceae</taxon>
        <taxon>Acetobacter</taxon>
    </lineage>
</organism>
<keyword evidence="3" id="KW-1185">Reference proteome</keyword>
<evidence type="ECO:0000313" key="2">
    <source>
        <dbReference type="EMBL" id="GAN65012.1"/>
    </source>
</evidence>
<name>A0A0D6NG23_9PROT</name>
<sequence>MPAPIFFLFHSLFMAASGIVLAAAVLSLALLSRQGQRLHILLLLSVVPATLAALVLPFSGLHTAGSLFFLSFLQGVLIGPIISLAPLTRLKNTPSTWATTAQELGANKSARFRLLWFPLLGTALAIGLFLALLLSLLGTFALMRATLP</sequence>
<accession>A0A0D6NG23</accession>
<keyword evidence="1" id="KW-0812">Transmembrane</keyword>
<dbReference type="RefSeq" id="WP_048840065.1">
    <property type="nucleotide sequence ID" value="NZ_BAMX01000003.1"/>
</dbReference>
<feature type="transmembrane region" description="Helical" evidence="1">
    <location>
        <begin position="38"/>
        <end position="58"/>
    </location>
</feature>
<dbReference type="AlphaFoldDB" id="A0A0D6NG23"/>
<comment type="caution">
    <text evidence="2">The sequence shown here is derived from an EMBL/GenBank/DDBJ whole genome shotgun (WGS) entry which is preliminary data.</text>
</comment>
<accession>A0A6N3SYM0</accession>
<feature type="transmembrane region" description="Helical" evidence="1">
    <location>
        <begin position="64"/>
        <end position="85"/>
    </location>
</feature>
<feature type="transmembrane region" description="Helical" evidence="1">
    <location>
        <begin position="114"/>
        <end position="143"/>
    </location>
</feature>
<dbReference type="STRING" id="1231341.Abor_003_082"/>
<reference evidence="2 3" key="1">
    <citation type="submission" date="2012-11" db="EMBL/GenBank/DDBJ databases">
        <title>Whole genome sequence of Acetobacter orientalis 21F-2.</title>
        <authorList>
            <person name="Azuma Y."/>
            <person name="Higashiura N."/>
            <person name="Hirakawa H."/>
            <person name="Matsushita K."/>
        </authorList>
    </citation>
    <scope>NUCLEOTIDE SEQUENCE [LARGE SCALE GENOMIC DNA]</scope>
    <source>
        <strain evidence="2 3">21F-2</strain>
    </source>
</reference>
<keyword evidence="1" id="KW-0472">Membrane</keyword>
<gene>
    <name evidence="2" type="ORF">Abor_003_082</name>
</gene>
<feature type="transmembrane region" description="Helical" evidence="1">
    <location>
        <begin position="6"/>
        <end position="31"/>
    </location>
</feature>
<evidence type="ECO:0000256" key="1">
    <source>
        <dbReference type="SAM" id="Phobius"/>
    </source>
</evidence>
<dbReference type="GeneID" id="76203153"/>
<dbReference type="EMBL" id="BAMX01000003">
    <property type="protein sequence ID" value="GAN65012.1"/>
    <property type="molecule type" value="Genomic_DNA"/>
</dbReference>
<keyword evidence="1" id="KW-1133">Transmembrane helix</keyword>